<evidence type="ECO:0000313" key="1">
    <source>
        <dbReference type="EMBL" id="RLJ90639.1"/>
    </source>
</evidence>
<dbReference type="AlphaFoldDB" id="A0A497YJ75"/>
<name>A0A497YJ75_9BACL</name>
<accession>A0A497YJ75</accession>
<keyword evidence="2" id="KW-1185">Reference proteome</keyword>
<proteinExistence type="predicted"/>
<protein>
    <submittedName>
        <fullName evidence="1">Uncharacterized protein</fullName>
    </submittedName>
</protein>
<dbReference type="RefSeq" id="WP_121298132.1">
    <property type="nucleotide sequence ID" value="NZ_QBEW01000092.1"/>
</dbReference>
<comment type="caution">
    <text evidence="1">The sequence shown here is derived from an EMBL/GenBank/DDBJ whole genome shotgun (WGS) entry which is preliminary data.</text>
</comment>
<dbReference type="Proteomes" id="UP000280791">
    <property type="component" value="Unassembled WGS sequence"/>
</dbReference>
<gene>
    <name evidence="1" type="ORF">DFR62_0784</name>
</gene>
<evidence type="ECO:0000313" key="2">
    <source>
        <dbReference type="Proteomes" id="UP000280791"/>
    </source>
</evidence>
<reference evidence="1 2" key="1">
    <citation type="submission" date="2018-10" db="EMBL/GenBank/DDBJ databases">
        <title>Genomic Encyclopedia of Type Strains, Phase IV (KMG-IV): sequencing the most valuable type-strain genomes for metagenomic binning, comparative biology and taxonomic classification.</title>
        <authorList>
            <person name="Goeker M."/>
        </authorList>
    </citation>
    <scope>NUCLEOTIDE SEQUENCE [LARGE SCALE GENOMIC DNA]</scope>
    <source>
        <strain evidence="1 2">DSM 20549</strain>
    </source>
</reference>
<organism evidence="1 2">
    <name type="scientific">Planococcus citreus</name>
    <dbReference type="NCBI Taxonomy" id="1373"/>
    <lineage>
        <taxon>Bacteria</taxon>
        <taxon>Bacillati</taxon>
        <taxon>Bacillota</taxon>
        <taxon>Bacilli</taxon>
        <taxon>Bacillales</taxon>
        <taxon>Caryophanaceae</taxon>
        <taxon>Planococcus</taxon>
    </lineage>
</organism>
<dbReference type="OrthoDB" id="2425726at2"/>
<sequence length="222" mass="25359">MIRPSLTEPLKLKELRKKGLMLLSAFFAAASQNVTVDTEESPEQMRDPCETAIYSVINMEFYGPDEELVRIDQKVEDQNQQELAAGAYSSYGEHPGYLWGDPELDEYYVHAAEVYKPYLTDTAIENYVQTEWPNALRLHRANIDYEIFPKHLTLDKAQIDGNAAGISAYEFFVYLEYVTAPDPPKHFDFIGVAVCTPEGKITHLSIYDTDQLYEQLDEDAKN</sequence>
<dbReference type="EMBL" id="RCCP01000001">
    <property type="protein sequence ID" value="RLJ90639.1"/>
    <property type="molecule type" value="Genomic_DNA"/>
</dbReference>